<reference evidence="2" key="1">
    <citation type="submission" date="2022-06" db="EMBL/GenBank/DDBJ databases">
        <authorList>
            <person name="Berger JAMES D."/>
            <person name="Berger JAMES D."/>
        </authorList>
    </citation>
    <scope>NUCLEOTIDE SEQUENCE [LARGE SCALE GENOMIC DNA]</scope>
</reference>
<accession>A0AA85K9U4</accession>
<evidence type="ECO:0000256" key="1">
    <source>
        <dbReference type="SAM" id="MobiDB-lite"/>
    </source>
</evidence>
<protein>
    <submittedName>
        <fullName evidence="3">Uncharacterized protein</fullName>
    </submittedName>
</protein>
<organism evidence="2 3">
    <name type="scientific">Trichobilharzia regenti</name>
    <name type="common">Nasal bird schistosome</name>
    <dbReference type="NCBI Taxonomy" id="157069"/>
    <lineage>
        <taxon>Eukaryota</taxon>
        <taxon>Metazoa</taxon>
        <taxon>Spiralia</taxon>
        <taxon>Lophotrochozoa</taxon>
        <taxon>Platyhelminthes</taxon>
        <taxon>Trematoda</taxon>
        <taxon>Digenea</taxon>
        <taxon>Strigeidida</taxon>
        <taxon>Schistosomatoidea</taxon>
        <taxon>Schistosomatidae</taxon>
        <taxon>Trichobilharzia</taxon>
    </lineage>
</organism>
<dbReference type="WBParaSite" id="TREG1_75100.1">
    <property type="protein sequence ID" value="TREG1_75100.1"/>
    <property type="gene ID" value="TREG1_75100"/>
</dbReference>
<evidence type="ECO:0000313" key="2">
    <source>
        <dbReference type="Proteomes" id="UP000050795"/>
    </source>
</evidence>
<dbReference type="AlphaFoldDB" id="A0AA85K9U4"/>
<feature type="region of interest" description="Disordered" evidence="1">
    <location>
        <begin position="304"/>
        <end position="344"/>
    </location>
</feature>
<name>A0AA85K9U4_TRIRE</name>
<proteinExistence type="predicted"/>
<sequence>MEQNCLLSSLLLPKDNDDDRHLPAKTNHLWGRNRDLQTNFVDKKKQHYSFDIFIKMILKDHFNLPSENSSAKSTHELTENFKLLKSDKLKQFAVVEEKRSKLYKSLIAKVNSNCIDEKLFSALPCEVYPPPPPSSSVNKTPLSPYRINGHQNVSIGSNTIMTNSRYHRSKLSARSSGTTEGTITEITSTDGNTTTTTTTTTTNNNNTNERKDELTTMNLMNLSNRAKALSLYSFPHIIKSVELKAYNLYERKARQMRQVVGRRMYSDAERKNACLQRQIKEDIILSEKVKAEAEKHFHKLKSIKSRQLPDHSRSNCVSNLSENTTSISSKSSINSTVGNNTVTDKSDQLSAYSTTTLEDKLYPTPCGSFMCNENTNSNNSIDCSNKHRKQQLESTDDYDEVLSMWHSLLTQLNKKELPNLCLCMRYSSNNDGVYTGRIPPWLECASNCRFYQKPEAFLKSLTDYIQSQN</sequence>
<keyword evidence="2" id="KW-1185">Reference proteome</keyword>
<reference evidence="3" key="2">
    <citation type="submission" date="2023-11" db="UniProtKB">
        <authorList>
            <consortium name="WormBaseParasite"/>
        </authorList>
    </citation>
    <scope>IDENTIFICATION</scope>
</reference>
<dbReference type="Proteomes" id="UP000050795">
    <property type="component" value="Unassembled WGS sequence"/>
</dbReference>
<feature type="region of interest" description="Disordered" evidence="1">
    <location>
        <begin position="169"/>
        <end position="209"/>
    </location>
</feature>
<evidence type="ECO:0000313" key="3">
    <source>
        <dbReference type="WBParaSite" id="TREG1_75100.1"/>
    </source>
</evidence>
<feature type="compositionally biased region" description="Low complexity" evidence="1">
    <location>
        <begin position="321"/>
        <end position="336"/>
    </location>
</feature>
<feature type="compositionally biased region" description="Low complexity" evidence="1">
    <location>
        <begin position="176"/>
        <end position="207"/>
    </location>
</feature>